<dbReference type="Pfam" id="PF13648">
    <property type="entry name" value="Lipocalin_4"/>
    <property type="match status" value="1"/>
</dbReference>
<feature type="signal peptide" evidence="2">
    <location>
        <begin position="1"/>
        <end position="23"/>
    </location>
</feature>
<feature type="chain" id="PRO_5045982900" description="Lipocalin-like domain-containing protein" evidence="2">
    <location>
        <begin position="24"/>
        <end position="142"/>
    </location>
</feature>
<evidence type="ECO:0000313" key="5">
    <source>
        <dbReference type="Proteomes" id="UP001501126"/>
    </source>
</evidence>
<evidence type="ECO:0000313" key="4">
    <source>
        <dbReference type="EMBL" id="GAA0876972.1"/>
    </source>
</evidence>
<sequence length="142" mass="15595">MKLINVFVVSALALVMVACGGSAKDNLVGKWQVTGVDMSSMMESIPEEQKAFMEAMVPMMEEAMKSMTMEFAADGKVTQKSSMMGQEKEEEGSWKLSDDSKKLTITTNGNEESMDITELSASKMVVKISEEEGEISLTMEKK</sequence>
<accession>A0ABN1MUD2</accession>
<dbReference type="Proteomes" id="UP001501126">
    <property type="component" value="Unassembled WGS sequence"/>
</dbReference>
<keyword evidence="2" id="KW-0732">Signal</keyword>
<dbReference type="PROSITE" id="PS51257">
    <property type="entry name" value="PROKAR_LIPOPROTEIN"/>
    <property type="match status" value="1"/>
</dbReference>
<gene>
    <name evidence="4" type="ORF">GCM10009118_33820</name>
</gene>
<protein>
    <recommendedName>
        <fullName evidence="3">Lipocalin-like domain-containing protein</fullName>
    </recommendedName>
</protein>
<evidence type="ECO:0000259" key="3">
    <source>
        <dbReference type="Pfam" id="PF13648"/>
    </source>
</evidence>
<feature type="compositionally biased region" description="Basic and acidic residues" evidence="1">
    <location>
        <begin position="91"/>
        <end position="102"/>
    </location>
</feature>
<dbReference type="EMBL" id="BAAAFH010000022">
    <property type="protein sequence ID" value="GAA0876972.1"/>
    <property type="molecule type" value="Genomic_DNA"/>
</dbReference>
<keyword evidence="5" id="KW-1185">Reference proteome</keyword>
<feature type="domain" description="Lipocalin-like" evidence="3">
    <location>
        <begin position="27"/>
        <end position="126"/>
    </location>
</feature>
<evidence type="ECO:0000256" key="2">
    <source>
        <dbReference type="SAM" id="SignalP"/>
    </source>
</evidence>
<name>A0ABN1MUD2_9FLAO</name>
<reference evidence="4 5" key="1">
    <citation type="journal article" date="2019" name="Int. J. Syst. Evol. Microbiol.">
        <title>The Global Catalogue of Microorganisms (GCM) 10K type strain sequencing project: providing services to taxonomists for standard genome sequencing and annotation.</title>
        <authorList>
            <consortium name="The Broad Institute Genomics Platform"/>
            <consortium name="The Broad Institute Genome Sequencing Center for Infectious Disease"/>
            <person name="Wu L."/>
            <person name="Ma J."/>
        </authorList>
    </citation>
    <scope>NUCLEOTIDE SEQUENCE [LARGE SCALE GENOMIC DNA]</scope>
    <source>
        <strain evidence="4 5">JCM 16083</strain>
    </source>
</reference>
<dbReference type="InterPro" id="IPR024311">
    <property type="entry name" value="Lipocalin-like"/>
</dbReference>
<comment type="caution">
    <text evidence="4">The sequence shown here is derived from an EMBL/GenBank/DDBJ whole genome shotgun (WGS) entry which is preliminary data.</text>
</comment>
<dbReference type="RefSeq" id="WP_343790890.1">
    <property type="nucleotide sequence ID" value="NZ_BAAAFH010000022.1"/>
</dbReference>
<proteinExistence type="predicted"/>
<organism evidence="4 5">
    <name type="scientific">Wandonia haliotis</name>
    <dbReference type="NCBI Taxonomy" id="574963"/>
    <lineage>
        <taxon>Bacteria</taxon>
        <taxon>Pseudomonadati</taxon>
        <taxon>Bacteroidota</taxon>
        <taxon>Flavobacteriia</taxon>
        <taxon>Flavobacteriales</taxon>
        <taxon>Crocinitomicaceae</taxon>
        <taxon>Wandonia</taxon>
    </lineage>
</organism>
<evidence type="ECO:0000256" key="1">
    <source>
        <dbReference type="SAM" id="MobiDB-lite"/>
    </source>
</evidence>
<feature type="region of interest" description="Disordered" evidence="1">
    <location>
        <begin position="77"/>
        <end position="109"/>
    </location>
</feature>